<evidence type="ECO:0000313" key="4">
    <source>
        <dbReference type="Proteomes" id="UP001642409"/>
    </source>
</evidence>
<evidence type="ECO:0000313" key="3">
    <source>
        <dbReference type="EMBL" id="CAL6001907.1"/>
    </source>
</evidence>
<dbReference type="EMBL" id="CAXDID020000044">
    <property type="protein sequence ID" value="CAL6001907.1"/>
    <property type="molecule type" value="Genomic_DNA"/>
</dbReference>
<sequence length="399" mass="46333">MLVFSNSAMLPFTKNSLCAARAQSQQTTLMLNKLLQKQTALSQQFKIKPRPITPAWHKPTHIIQSQKQHQELKKNLQVQMRFSTPSLPTVSKRTQNVRESYEKMKLGPLMNKYELNEPAQILKQPVQHSTPPLHKTELQFKNENKEYLKQTLAELQQNEESYKLEKSDFSLSQKVQNNESIYNNNQHIEQIEDKQNNESINNSKNQQEQNQMLLKQKQIAQYTLDSEFALQRIQKEKCPKNHTVHSYNTLLSTLPSQDQHESIKLLQNLLETSSPEAKKNIQLVLEFEKLKPVDDEEFRKQQEKIRGQIQIFVVNEKTAQDYVQDLIAESSAYVDKIVEESQEYISKMDLEKIAALEQHIGVENNVQEVLGKVQSIKEAEELVKELQNARKVFEGIVGK</sequence>
<gene>
    <name evidence="3" type="ORF">HINF_LOCUS17667</name>
    <name evidence="2" type="ORF">HINF_LOCUS55748</name>
</gene>
<protein>
    <submittedName>
        <fullName evidence="3">Hypothetical_protein</fullName>
    </submittedName>
</protein>
<reference evidence="2" key="1">
    <citation type="submission" date="2023-06" db="EMBL/GenBank/DDBJ databases">
        <authorList>
            <person name="Kurt Z."/>
        </authorList>
    </citation>
    <scope>NUCLEOTIDE SEQUENCE</scope>
</reference>
<evidence type="ECO:0000256" key="1">
    <source>
        <dbReference type="SAM" id="Coils"/>
    </source>
</evidence>
<accession>A0AA86R871</accession>
<dbReference type="AlphaFoldDB" id="A0AA86R871"/>
<reference evidence="3 4" key="2">
    <citation type="submission" date="2024-07" db="EMBL/GenBank/DDBJ databases">
        <authorList>
            <person name="Akdeniz Z."/>
        </authorList>
    </citation>
    <scope>NUCLEOTIDE SEQUENCE [LARGE SCALE GENOMIC DNA]</scope>
</reference>
<dbReference type="Proteomes" id="UP001642409">
    <property type="component" value="Unassembled WGS sequence"/>
</dbReference>
<evidence type="ECO:0000313" key="2">
    <source>
        <dbReference type="EMBL" id="CAI9968103.1"/>
    </source>
</evidence>
<name>A0AA86R871_9EUKA</name>
<dbReference type="EMBL" id="CATOUU010001031">
    <property type="protein sequence ID" value="CAI9968103.1"/>
    <property type="molecule type" value="Genomic_DNA"/>
</dbReference>
<feature type="coiled-coil region" evidence="1">
    <location>
        <begin position="138"/>
        <end position="165"/>
    </location>
</feature>
<organism evidence="2">
    <name type="scientific">Hexamita inflata</name>
    <dbReference type="NCBI Taxonomy" id="28002"/>
    <lineage>
        <taxon>Eukaryota</taxon>
        <taxon>Metamonada</taxon>
        <taxon>Diplomonadida</taxon>
        <taxon>Hexamitidae</taxon>
        <taxon>Hexamitinae</taxon>
        <taxon>Hexamita</taxon>
    </lineage>
</organism>
<keyword evidence="1" id="KW-0175">Coiled coil</keyword>
<keyword evidence="4" id="KW-1185">Reference proteome</keyword>
<comment type="caution">
    <text evidence="2">The sequence shown here is derived from an EMBL/GenBank/DDBJ whole genome shotgun (WGS) entry which is preliminary data.</text>
</comment>
<proteinExistence type="predicted"/>